<gene>
    <name evidence="1" type="ORF">Cvel_28721</name>
</gene>
<protein>
    <submittedName>
        <fullName evidence="1">Uncharacterized protein</fullName>
    </submittedName>
</protein>
<proteinExistence type="predicted"/>
<name>A0A0G4HLA7_9ALVE</name>
<dbReference type="AlphaFoldDB" id="A0A0G4HLA7"/>
<accession>A0A0G4HLA7</accession>
<sequence>MVEVSEASFDFQVGREEKEDVKEWYDKDFAWRVRTENNIYRHGMSSAPLFSTGPFETGGGIVVPGLIPKGAQQAMTILTAEMPKFFRNWKSFFEFMSFATYLSGQMRKYNVCIDCWGSESPTRVSLVALPYQRGGKKYSEGLEVLQMMGASEDWCSEKTGWQWSGKCRPNSGDEQGGSNPVCGFRACVRSEDKRFEKEAQEWVSRFERFVFPPEGGAEDNIEVPEEEDLILKRHAGASQGICWLAQEMDGRMNPLPVLILKETSFQGWHLGLLTGVVYT</sequence>
<organism evidence="1">
    <name type="scientific">Chromera velia CCMP2878</name>
    <dbReference type="NCBI Taxonomy" id="1169474"/>
    <lineage>
        <taxon>Eukaryota</taxon>
        <taxon>Sar</taxon>
        <taxon>Alveolata</taxon>
        <taxon>Colpodellida</taxon>
        <taxon>Chromeraceae</taxon>
        <taxon>Chromera</taxon>
    </lineage>
</organism>
<dbReference type="EMBL" id="CDMZ01003050">
    <property type="protein sequence ID" value="CEM44935.1"/>
    <property type="molecule type" value="Genomic_DNA"/>
</dbReference>
<reference evidence="1" key="1">
    <citation type="submission" date="2014-11" db="EMBL/GenBank/DDBJ databases">
        <authorList>
            <person name="Otto D Thomas"/>
            <person name="Naeem Raeece"/>
        </authorList>
    </citation>
    <scope>NUCLEOTIDE SEQUENCE</scope>
</reference>
<evidence type="ECO:0000313" key="1">
    <source>
        <dbReference type="EMBL" id="CEM44935.1"/>
    </source>
</evidence>
<dbReference type="VEuPathDB" id="CryptoDB:Cvel_28721"/>